<dbReference type="Pfam" id="PF04149">
    <property type="entry name" value="DUF397"/>
    <property type="match status" value="1"/>
</dbReference>
<comment type="caution">
    <text evidence="2">The sequence shown here is derived from an EMBL/GenBank/DDBJ whole genome shotgun (WGS) entry which is preliminary data.</text>
</comment>
<accession>A0ABN1A2Y5</accession>
<evidence type="ECO:0000259" key="1">
    <source>
        <dbReference type="Pfam" id="PF04149"/>
    </source>
</evidence>
<gene>
    <name evidence="2" type="ORF">GCM10009544_30650</name>
</gene>
<protein>
    <recommendedName>
        <fullName evidence="1">DUF397 domain-containing protein</fullName>
    </recommendedName>
</protein>
<dbReference type="RefSeq" id="WP_344090591.1">
    <property type="nucleotide sequence ID" value="NZ_BAAAHB010000029.1"/>
</dbReference>
<evidence type="ECO:0000313" key="3">
    <source>
        <dbReference type="Proteomes" id="UP001499895"/>
    </source>
</evidence>
<proteinExistence type="predicted"/>
<evidence type="ECO:0000313" key="2">
    <source>
        <dbReference type="EMBL" id="GAA0466243.1"/>
    </source>
</evidence>
<reference evidence="2 3" key="1">
    <citation type="journal article" date="2019" name="Int. J. Syst. Evol. Microbiol.">
        <title>The Global Catalogue of Microorganisms (GCM) 10K type strain sequencing project: providing services to taxonomists for standard genome sequencing and annotation.</title>
        <authorList>
            <consortium name="The Broad Institute Genomics Platform"/>
            <consortium name="The Broad Institute Genome Sequencing Center for Infectious Disease"/>
            <person name="Wu L."/>
            <person name="Ma J."/>
        </authorList>
    </citation>
    <scope>NUCLEOTIDE SEQUENCE [LARGE SCALE GENOMIC DNA]</scope>
    <source>
        <strain evidence="2 3">JCM 10649</strain>
    </source>
</reference>
<feature type="domain" description="DUF397" evidence="1">
    <location>
        <begin position="5"/>
        <end position="55"/>
    </location>
</feature>
<organism evidence="2 3">
    <name type="scientific">Streptomyces stramineus</name>
    <dbReference type="NCBI Taxonomy" id="173861"/>
    <lineage>
        <taxon>Bacteria</taxon>
        <taxon>Bacillati</taxon>
        <taxon>Actinomycetota</taxon>
        <taxon>Actinomycetes</taxon>
        <taxon>Kitasatosporales</taxon>
        <taxon>Streptomycetaceae</taxon>
        <taxon>Streptomyces</taxon>
    </lineage>
</organism>
<name>A0ABN1A2Y5_9ACTN</name>
<dbReference type="InterPro" id="IPR007278">
    <property type="entry name" value="DUF397"/>
</dbReference>
<dbReference type="EMBL" id="BAAAHB010000029">
    <property type="protein sequence ID" value="GAA0466243.1"/>
    <property type="molecule type" value="Genomic_DNA"/>
</dbReference>
<sequence>MSTQAWLKSSFSGEGNACLNLAATPAHILLRESDTPDVVLFTDPPQMRSLIRAVKAGRLAAPELR</sequence>
<keyword evidence="3" id="KW-1185">Reference proteome</keyword>
<dbReference type="Proteomes" id="UP001499895">
    <property type="component" value="Unassembled WGS sequence"/>
</dbReference>